<dbReference type="Proteomes" id="UP000538666">
    <property type="component" value="Unassembled WGS sequence"/>
</dbReference>
<feature type="domain" description="Erythromycin biosynthesis protein CIII-like C-terminal" evidence="1">
    <location>
        <begin position="311"/>
        <end position="411"/>
    </location>
</feature>
<comment type="caution">
    <text evidence="2">The sequence shown here is derived from an EMBL/GenBank/DDBJ whole genome shotgun (WGS) entry which is preliminary data.</text>
</comment>
<dbReference type="CDD" id="cd03784">
    <property type="entry name" value="GT1_Gtf-like"/>
    <property type="match status" value="1"/>
</dbReference>
<evidence type="ECO:0000313" key="3">
    <source>
        <dbReference type="Proteomes" id="UP000538666"/>
    </source>
</evidence>
<keyword evidence="3" id="KW-1185">Reference proteome</keyword>
<dbReference type="SUPFAM" id="SSF53756">
    <property type="entry name" value="UDP-Glycosyltransferase/glycogen phosphorylase"/>
    <property type="match status" value="1"/>
</dbReference>
<dbReference type="GO" id="GO:0017000">
    <property type="term" value="P:antibiotic biosynthetic process"/>
    <property type="evidence" value="ECO:0007669"/>
    <property type="project" value="UniProtKB-ARBA"/>
</dbReference>
<dbReference type="EMBL" id="JACHEK010000004">
    <property type="protein sequence ID" value="MBB6144032.1"/>
    <property type="molecule type" value="Genomic_DNA"/>
</dbReference>
<dbReference type="GO" id="GO:0008194">
    <property type="term" value="F:UDP-glycosyltransferase activity"/>
    <property type="evidence" value="ECO:0007669"/>
    <property type="project" value="InterPro"/>
</dbReference>
<dbReference type="InterPro" id="IPR050426">
    <property type="entry name" value="Glycosyltransferase_28"/>
</dbReference>
<dbReference type="PANTHER" id="PTHR48050:SF13">
    <property type="entry name" value="STEROL 3-BETA-GLUCOSYLTRANSFERASE UGT80A2"/>
    <property type="match status" value="1"/>
</dbReference>
<organism evidence="2 3">
    <name type="scientific">Silvibacterium bohemicum</name>
    <dbReference type="NCBI Taxonomy" id="1577686"/>
    <lineage>
        <taxon>Bacteria</taxon>
        <taxon>Pseudomonadati</taxon>
        <taxon>Acidobacteriota</taxon>
        <taxon>Terriglobia</taxon>
        <taxon>Terriglobales</taxon>
        <taxon>Acidobacteriaceae</taxon>
        <taxon>Silvibacterium</taxon>
    </lineage>
</organism>
<dbReference type="Pfam" id="PF06722">
    <property type="entry name" value="EryCIII-like_C"/>
    <property type="match status" value="1"/>
</dbReference>
<dbReference type="GO" id="GO:0016758">
    <property type="term" value="F:hexosyltransferase activity"/>
    <property type="evidence" value="ECO:0007669"/>
    <property type="project" value="UniProtKB-ARBA"/>
</dbReference>
<dbReference type="OrthoDB" id="6620093at2"/>
<reference evidence="2 3" key="1">
    <citation type="submission" date="2020-08" db="EMBL/GenBank/DDBJ databases">
        <title>Genomic Encyclopedia of Type Strains, Phase IV (KMG-IV): sequencing the most valuable type-strain genomes for metagenomic binning, comparative biology and taxonomic classification.</title>
        <authorList>
            <person name="Goeker M."/>
        </authorList>
    </citation>
    <scope>NUCLEOTIDE SEQUENCE [LARGE SCALE GENOMIC DNA]</scope>
    <source>
        <strain evidence="2 3">DSM 103733</strain>
    </source>
</reference>
<dbReference type="FunFam" id="3.40.50.2000:FF:000072">
    <property type="entry name" value="Glycosyl transferase"/>
    <property type="match status" value="1"/>
</dbReference>
<protein>
    <submittedName>
        <fullName evidence="2">MGT family glycosyltransferase</fullName>
    </submittedName>
</protein>
<dbReference type="PANTHER" id="PTHR48050">
    <property type="entry name" value="STEROL 3-BETA-GLUCOSYLTRANSFERASE"/>
    <property type="match status" value="1"/>
</dbReference>
<dbReference type="Gene3D" id="3.40.50.2000">
    <property type="entry name" value="Glycogen Phosphorylase B"/>
    <property type="match status" value="2"/>
</dbReference>
<gene>
    <name evidence="2" type="ORF">HNQ77_001984</name>
</gene>
<proteinExistence type="predicted"/>
<name>A0A841JRL2_9BACT</name>
<accession>A0A841JRL2</accession>
<evidence type="ECO:0000313" key="2">
    <source>
        <dbReference type="EMBL" id="MBB6144032.1"/>
    </source>
</evidence>
<dbReference type="InterPro" id="IPR002213">
    <property type="entry name" value="UDP_glucos_trans"/>
</dbReference>
<dbReference type="AlphaFoldDB" id="A0A841JRL2"/>
<sequence>MANILVAATPAPGHVNPMLSVARHLSSLGHSIIFLSGKLFHDQAVALGFRFVPFEGRADFDYRRMDEEFPEVAAAAPGPDAMNAVCMATGIDPVPDQYRTVRQILSKGGVDLIVTDIYFWGIFPLLLGPRDARPPVLTFGVLPLLVSSRDVAPFSGPDASPAGRLRNHEETQQFFAMMQPATTRMTEALHSSGTRELPEFFIDAAANLPDRFLQLTAEAFEYPRSDLKKSIEYIGNLMPGGHGKTSAPEWLNSLDASKPLVLVTQGTIANWDLSQLIEPAIAALADEPVTVVIAAGRPDLEVIQLPGGVKPENVRIEHYIPFEQILPRVDVFVTNGGFGSVNLSLSKGIPMVVAGDTEDKIFTASRVGWSEAGINLATGRPSVEQIRSAVRTVLSDKKYKENAVRLQKEFARYNAFDLITKTVNSMLSSKNFEQLLETAAARS</sequence>
<evidence type="ECO:0000259" key="1">
    <source>
        <dbReference type="Pfam" id="PF06722"/>
    </source>
</evidence>
<keyword evidence="2" id="KW-0808">Transferase</keyword>
<dbReference type="InterPro" id="IPR010610">
    <property type="entry name" value="EryCIII-like_C"/>
</dbReference>
<dbReference type="RefSeq" id="WP_050059282.1">
    <property type="nucleotide sequence ID" value="NZ_JACHEK010000004.1"/>
</dbReference>